<proteinExistence type="predicted"/>
<comment type="caution">
    <text evidence="1">The sequence shown here is derived from an EMBL/GenBank/DDBJ whole genome shotgun (WGS) entry which is preliminary data.</text>
</comment>
<evidence type="ECO:0000313" key="1">
    <source>
        <dbReference type="EMBL" id="RGQ54960.1"/>
    </source>
</evidence>
<sequence>MRDTVPVLRQKVEMITPYVQLAGIIKPIAGRDSDAGDAAPGGMGGIQELVVLEASEYSNPY</sequence>
<dbReference type="AlphaFoldDB" id="A0A412BJD7"/>
<accession>A0A412BJD7</accession>
<gene>
    <name evidence="1" type="ORF">DWY92_03150</name>
</gene>
<reference evidence="1 2" key="1">
    <citation type="submission" date="2018-08" db="EMBL/GenBank/DDBJ databases">
        <title>A genome reference for cultivated species of the human gut microbiota.</title>
        <authorList>
            <person name="Zou Y."/>
            <person name="Xue W."/>
            <person name="Luo G."/>
        </authorList>
    </citation>
    <scope>NUCLEOTIDE SEQUENCE [LARGE SCALE GENOMIC DNA]</scope>
    <source>
        <strain evidence="1 2">AF28-11</strain>
    </source>
</reference>
<protein>
    <submittedName>
        <fullName evidence="1">Uncharacterized protein</fullName>
    </submittedName>
</protein>
<dbReference type="Proteomes" id="UP000283680">
    <property type="component" value="Unassembled WGS sequence"/>
</dbReference>
<organism evidence="1 2">
    <name type="scientific">Bacteroides uniformis</name>
    <dbReference type="NCBI Taxonomy" id="820"/>
    <lineage>
        <taxon>Bacteria</taxon>
        <taxon>Pseudomonadati</taxon>
        <taxon>Bacteroidota</taxon>
        <taxon>Bacteroidia</taxon>
        <taxon>Bacteroidales</taxon>
        <taxon>Bacteroidaceae</taxon>
        <taxon>Bacteroides</taxon>
    </lineage>
</organism>
<name>A0A412BJD7_BACUN</name>
<evidence type="ECO:0000313" key="2">
    <source>
        <dbReference type="Proteomes" id="UP000283680"/>
    </source>
</evidence>
<dbReference type="EMBL" id="QRTH01000001">
    <property type="protein sequence ID" value="RGQ54960.1"/>
    <property type="molecule type" value="Genomic_DNA"/>
</dbReference>